<dbReference type="InterPro" id="IPR025287">
    <property type="entry name" value="WAK_GUB"/>
</dbReference>
<evidence type="ECO:0000259" key="6">
    <source>
        <dbReference type="Pfam" id="PF14380"/>
    </source>
</evidence>
<evidence type="ECO:0000256" key="1">
    <source>
        <dbReference type="ARBA" id="ARBA00004167"/>
    </source>
</evidence>
<feature type="signal peptide" evidence="4">
    <location>
        <begin position="1"/>
        <end position="17"/>
    </location>
</feature>
<feature type="chain" id="PRO_5043764151" description="Wall-associated receptor kinase galacturonan-binding domain-containing protein" evidence="4">
    <location>
        <begin position="18"/>
        <end position="394"/>
    </location>
</feature>
<proteinExistence type="predicted"/>
<evidence type="ECO:0000256" key="3">
    <source>
        <dbReference type="ARBA" id="ARBA00023180"/>
    </source>
</evidence>
<dbReference type="InterPro" id="IPR032872">
    <property type="entry name" value="WAK_assoc_C"/>
</dbReference>
<dbReference type="PANTHER" id="PTHR33138">
    <property type="entry name" value="OS01G0690200 PROTEIN"/>
    <property type="match status" value="1"/>
</dbReference>
<keyword evidence="3" id="KW-0325">Glycoprotein</keyword>
<accession>A0AAV5DVV7</accession>
<organism evidence="7 8">
    <name type="scientific">Eleusine coracana subsp. coracana</name>
    <dbReference type="NCBI Taxonomy" id="191504"/>
    <lineage>
        <taxon>Eukaryota</taxon>
        <taxon>Viridiplantae</taxon>
        <taxon>Streptophyta</taxon>
        <taxon>Embryophyta</taxon>
        <taxon>Tracheophyta</taxon>
        <taxon>Spermatophyta</taxon>
        <taxon>Magnoliopsida</taxon>
        <taxon>Liliopsida</taxon>
        <taxon>Poales</taxon>
        <taxon>Poaceae</taxon>
        <taxon>PACMAD clade</taxon>
        <taxon>Chloridoideae</taxon>
        <taxon>Cynodonteae</taxon>
        <taxon>Eleusininae</taxon>
        <taxon>Eleusine</taxon>
    </lineage>
</organism>
<evidence type="ECO:0008006" key="9">
    <source>
        <dbReference type="Google" id="ProtNLM"/>
    </source>
</evidence>
<feature type="domain" description="Wall-associated receptor kinase C-terminal" evidence="6">
    <location>
        <begin position="130"/>
        <end position="206"/>
    </location>
</feature>
<evidence type="ECO:0000256" key="4">
    <source>
        <dbReference type="SAM" id="SignalP"/>
    </source>
</evidence>
<comment type="caution">
    <text evidence="7">The sequence shown here is derived from an EMBL/GenBank/DDBJ whole genome shotgun (WGS) entry which is preliminary data.</text>
</comment>
<evidence type="ECO:0000313" key="7">
    <source>
        <dbReference type="EMBL" id="GJN15133.1"/>
    </source>
</evidence>
<dbReference type="Pfam" id="PF14380">
    <property type="entry name" value="WAK_assoc"/>
    <property type="match status" value="1"/>
</dbReference>
<keyword evidence="2 4" id="KW-0732">Signal</keyword>
<dbReference type="EMBL" id="BQKI01000071">
    <property type="protein sequence ID" value="GJN15133.1"/>
    <property type="molecule type" value="Genomic_DNA"/>
</dbReference>
<dbReference type="AlphaFoldDB" id="A0AAV5DVV7"/>
<dbReference type="PANTHER" id="PTHR33138:SF75">
    <property type="entry name" value="WALL-ASSOCIATED RECEPTOR KINASE GALACTURONAN-BINDING DOMAIN-CONTAINING PROTEIN"/>
    <property type="match status" value="1"/>
</dbReference>
<dbReference type="GO" id="GO:0016020">
    <property type="term" value="C:membrane"/>
    <property type="evidence" value="ECO:0007669"/>
    <property type="project" value="UniProtKB-SubCell"/>
</dbReference>
<protein>
    <recommendedName>
        <fullName evidence="9">Wall-associated receptor kinase galacturonan-binding domain-containing protein</fullName>
    </recommendedName>
</protein>
<evidence type="ECO:0000259" key="5">
    <source>
        <dbReference type="Pfam" id="PF13947"/>
    </source>
</evidence>
<dbReference type="Pfam" id="PF13947">
    <property type="entry name" value="GUB_WAK_bind"/>
    <property type="match status" value="1"/>
</dbReference>
<sequence length="394" mass="43059">MARLILFLLAAASLAVAEDDKRYNGGTCEASFPCGANVNIHYPFFLANATTAIDAYTLLRGDNYTVLDIDYDNHTVTVADADVLDGGAGGDCPRVTHNVTVPEETWLNLSTAANDNLVFFFDCPDVPPEDSLPGACRAVFTVPVLKYWLGEYLPRLNGDGYGKVLKQGFQLTWDPTKGPCYVCEESRGQRSYNANGDFLGCLCSDGRVRNRGCVQFNIGYPFSVNGVDRPDYCSYPGYRLSCTNGKLVINMKSDEFQVTSIDYDNHLLTIIDQSLADEQACLQPYQNTTIDEAMFTYTDRDLFLTVYINCSARSSPFPFAYDLFSCLSGGRSYYSLDNGMVAPDLLGSCSSTLVVPYNSTMAASLAAGNSSLGDAIKAGFHGVVEGGYRVVWRL</sequence>
<evidence type="ECO:0000313" key="8">
    <source>
        <dbReference type="Proteomes" id="UP001054889"/>
    </source>
</evidence>
<dbReference type="Proteomes" id="UP001054889">
    <property type="component" value="Unassembled WGS sequence"/>
</dbReference>
<keyword evidence="8" id="KW-1185">Reference proteome</keyword>
<name>A0AAV5DVV7_ELECO</name>
<evidence type="ECO:0000256" key="2">
    <source>
        <dbReference type="ARBA" id="ARBA00022729"/>
    </source>
</evidence>
<feature type="domain" description="Wall-associated receptor kinase galacturonan-binding" evidence="5">
    <location>
        <begin position="211"/>
        <end position="272"/>
    </location>
</feature>
<reference evidence="7" key="2">
    <citation type="submission" date="2021-12" db="EMBL/GenBank/DDBJ databases">
        <title>Resequencing data analysis of finger millet.</title>
        <authorList>
            <person name="Hatakeyama M."/>
            <person name="Aluri S."/>
            <person name="Balachadran M.T."/>
            <person name="Sivarajan S.R."/>
            <person name="Poveda L."/>
            <person name="Shimizu-Inatsugi R."/>
            <person name="Schlapbach R."/>
            <person name="Sreeman S.M."/>
            <person name="Shimizu K.K."/>
        </authorList>
    </citation>
    <scope>NUCLEOTIDE SEQUENCE</scope>
</reference>
<gene>
    <name evidence="7" type="primary">gb02026</name>
    <name evidence="7" type="ORF">PR202_gb02026</name>
</gene>
<dbReference type="GO" id="GO:0030247">
    <property type="term" value="F:polysaccharide binding"/>
    <property type="evidence" value="ECO:0007669"/>
    <property type="project" value="InterPro"/>
</dbReference>
<reference evidence="7" key="1">
    <citation type="journal article" date="2018" name="DNA Res.">
        <title>Multiple hybrid de novo genome assembly of finger millet, an orphan allotetraploid crop.</title>
        <authorList>
            <person name="Hatakeyama M."/>
            <person name="Aluri S."/>
            <person name="Balachadran M.T."/>
            <person name="Sivarajan S.R."/>
            <person name="Patrignani A."/>
            <person name="Gruter S."/>
            <person name="Poveda L."/>
            <person name="Shimizu-Inatsugi R."/>
            <person name="Baeten J."/>
            <person name="Francoijs K.J."/>
            <person name="Nataraja K.N."/>
            <person name="Reddy Y.A.N."/>
            <person name="Phadnis S."/>
            <person name="Ravikumar R.L."/>
            <person name="Schlapbach R."/>
            <person name="Sreeman S.M."/>
            <person name="Shimizu K.K."/>
        </authorList>
    </citation>
    <scope>NUCLEOTIDE SEQUENCE</scope>
</reference>
<comment type="subcellular location">
    <subcellularLocation>
        <location evidence="1">Membrane</location>
        <topology evidence="1">Single-pass membrane protein</topology>
    </subcellularLocation>
</comment>